<keyword evidence="1" id="KW-0863">Zinc-finger</keyword>
<proteinExistence type="predicted"/>
<evidence type="ECO:0000313" key="5">
    <source>
        <dbReference type="Proteomes" id="UP000000768"/>
    </source>
</evidence>
<feature type="non-terminal residue" evidence="4">
    <location>
        <position position="169"/>
    </location>
</feature>
<evidence type="ECO:0000256" key="1">
    <source>
        <dbReference type="PROSITE-ProRule" id="PRU00047"/>
    </source>
</evidence>
<keyword evidence="1" id="KW-0862">Zinc</keyword>
<feature type="region of interest" description="Disordered" evidence="2">
    <location>
        <begin position="1"/>
        <end position="73"/>
    </location>
</feature>
<dbReference type="GO" id="GO:0005737">
    <property type="term" value="C:cytoplasm"/>
    <property type="evidence" value="ECO:0000318"/>
    <property type="project" value="GO_Central"/>
</dbReference>
<dbReference type="InterPro" id="IPR001878">
    <property type="entry name" value="Znf_CCHC"/>
</dbReference>
<sequence>HESHGFPTVTLPSSSPAPTLGAAPACEPRSPPLTAPPPRQPSQLNPHPVAIQSNQVPQAMEPHGRRSSPPSRMEVWQQVLLPAVRPSKCFHCLSTGHAAAECRDPVRCFTCGRWGHKSRECRDRASAKQQAPQPPTTPPLVDDQHFPPLGRTAMLESVVSTEFSILELA</sequence>
<dbReference type="InterPro" id="IPR036875">
    <property type="entry name" value="Znf_CCHC_sf"/>
</dbReference>
<reference evidence="4 5" key="1">
    <citation type="journal article" date="2009" name="Nature">
        <title>The Sorghum bicolor genome and the diversification of grasses.</title>
        <authorList>
            <person name="Paterson A.H."/>
            <person name="Bowers J.E."/>
            <person name="Bruggmann R."/>
            <person name="Dubchak I."/>
            <person name="Grimwood J."/>
            <person name="Gundlach H."/>
            <person name="Haberer G."/>
            <person name="Hellsten U."/>
            <person name="Mitros T."/>
            <person name="Poliakov A."/>
            <person name="Schmutz J."/>
            <person name="Spannagl M."/>
            <person name="Tang H."/>
            <person name="Wang X."/>
            <person name="Wicker T."/>
            <person name="Bharti A.K."/>
            <person name="Chapman J."/>
            <person name="Feltus F.A."/>
            <person name="Gowik U."/>
            <person name="Grigoriev I.V."/>
            <person name="Lyons E."/>
            <person name="Maher C.A."/>
            <person name="Martis M."/>
            <person name="Narechania A."/>
            <person name="Otillar R.P."/>
            <person name="Penning B.W."/>
            <person name="Salamov A.A."/>
            <person name="Wang Y."/>
            <person name="Zhang L."/>
            <person name="Carpita N.C."/>
            <person name="Freeling M."/>
            <person name="Gingle A.R."/>
            <person name="Hash C.T."/>
            <person name="Keller B."/>
            <person name="Klein P."/>
            <person name="Kresovich S."/>
            <person name="McCann M.C."/>
            <person name="Ming R."/>
            <person name="Peterson D.G."/>
            <person name="Mehboob-ur-Rahman"/>
            <person name="Ware D."/>
            <person name="Westhoff P."/>
            <person name="Mayer K.F."/>
            <person name="Messing J."/>
            <person name="Rokhsar D.S."/>
        </authorList>
    </citation>
    <scope>NUCLEOTIDE SEQUENCE [LARGE SCALE GENOMIC DNA]</scope>
    <source>
        <strain evidence="5">cv. BTx623</strain>
    </source>
</reference>
<dbReference type="GO" id="GO:0003727">
    <property type="term" value="F:single-stranded RNA binding"/>
    <property type="evidence" value="ECO:0000318"/>
    <property type="project" value="GO_Central"/>
</dbReference>
<dbReference type="Gene3D" id="4.10.60.10">
    <property type="entry name" value="Zinc finger, CCHC-type"/>
    <property type="match status" value="1"/>
</dbReference>
<dbReference type="GO" id="GO:0008270">
    <property type="term" value="F:zinc ion binding"/>
    <property type="evidence" value="ECO:0007669"/>
    <property type="project" value="UniProtKB-KW"/>
</dbReference>
<dbReference type="Pfam" id="PF00098">
    <property type="entry name" value="zf-CCHC"/>
    <property type="match status" value="1"/>
</dbReference>
<dbReference type="STRING" id="4558.A0A1W0W430"/>
<dbReference type="GO" id="GO:2000767">
    <property type="term" value="P:positive regulation of cytoplasmic translation"/>
    <property type="evidence" value="ECO:0000318"/>
    <property type="project" value="GO_Central"/>
</dbReference>
<name>A0A1W0W430_SORBI</name>
<feature type="compositionally biased region" description="Pro residues" evidence="2">
    <location>
        <begin position="29"/>
        <end position="40"/>
    </location>
</feature>
<dbReference type="Proteomes" id="UP000000768">
    <property type="component" value="Chromosome 2"/>
</dbReference>
<evidence type="ECO:0000313" key="4">
    <source>
        <dbReference type="EMBL" id="OQU89122.1"/>
    </source>
</evidence>
<dbReference type="AlphaFoldDB" id="A0A1W0W430"/>
<feature type="domain" description="CCHC-type" evidence="3">
    <location>
        <begin position="107"/>
        <end position="123"/>
    </location>
</feature>
<dbReference type="InParanoid" id="A0A1W0W430"/>
<dbReference type="GO" id="GO:0003729">
    <property type="term" value="F:mRNA binding"/>
    <property type="evidence" value="ECO:0000318"/>
    <property type="project" value="GO_Central"/>
</dbReference>
<protein>
    <recommendedName>
        <fullName evidence="3">CCHC-type domain-containing protein</fullName>
    </recommendedName>
</protein>
<feature type="region of interest" description="Disordered" evidence="2">
    <location>
        <begin position="122"/>
        <end position="145"/>
    </location>
</feature>
<keyword evidence="5" id="KW-1185">Reference proteome</keyword>
<dbReference type="EMBL" id="CM000761">
    <property type="protein sequence ID" value="OQU89122.1"/>
    <property type="molecule type" value="Genomic_DNA"/>
</dbReference>
<evidence type="ECO:0000259" key="3">
    <source>
        <dbReference type="PROSITE" id="PS50158"/>
    </source>
</evidence>
<dbReference type="SUPFAM" id="SSF57756">
    <property type="entry name" value="Retrovirus zinc finger-like domains"/>
    <property type="match status" value="1"/>
</dbReference>
<dbReference type="SMART" id="SM00343">
    <property type="entry name" value="ZnF_C2HC"/>
    <property type="match status" value="2"/>
</dbReference>
<keyword evidence="1" id="KW-0479">Metal-binding</keyword>
<dbReference type="Gramene" id="OQU89122">
    <property type="protein sequence ID" value="OQU89122"/>
    <property type="gene ID" value="SORBI_3002G148801"/>
</dbReference>
<gene>
    <name evidence="4" type="ORF">SORBI_3002G148801</name>
</gene>
<accession>A0A1W0W430</accession>
<reference evidence="5" key="2">
    <citation type="journal article" date="2018" name="Plant J.">
        <title>The Sorghum bicolor reference genome: improved assembly, gene annotations, a transcriptome atlas, and signatures of genome organization.</title>
        <authorList>
            <person name="McCormick R.F."/>
            <person name="Truong S.K."/>
            <person name="Sreedasyam A."/>
            <person name="Jenkins J."/>
            <person name="Shu S."/>
            <person name="Sims D."/>
            <person name="Kennedy M."/>
            <person name="Amirebrahimi M."/>
            <person name="Weers B.D."/>
            <person name="McKinley B."/>
            <person name="Mattison A."/>
            <person name="Morishige D.T."/>
            <person name="Grimwood J."/>
            <person name="Schmutz J."/>
            <person name="Mullet J.E."/>
        </authorList>
    </citation>
    <scope>NUCLEOTIDE SEQUENCE [LARGE SCALE GENOMIC DNA]</scope>
    <source>
        <strain evidence="5">cv. BTx623</strain>
    </source>
</reference>
<dbReference type="PROSITE" id="PS50158">
    <property type="entry name" value="ZF_CCHC"/>
    <property type="match status" value="1"/>
</dbReference>
<dbReference type="GO" id="GO:0045182">
    <property type="term" value="F:translation regulator activity"/>
    <property type="evidence" value="ECO:0000318"/>
    <property type="project" value="GO_Central"/>
</dbReference>
<organism evidence="4 5">
    <name type="scientific">Sorghum bicolor</name>
    <name type="common">Sorghum</name>
    <name type="synonym">Sorghum vulgare</name>
    <dbReference type="NCBI Taxonomy" id="4558"/>
    <lineage>
        <taxon>Eukaryota</taxon>
        <taxon>Viridiplantae</taxon>
        <taxon>Streptophyta</taxon>
        <taxon>Embryophyta</taxon>
        <taxon>Tracheophyta</taxon>
        <taxon>Spermatophyta</taxon>
        <taxon>Magnoliopsida</taxon>
        <taxon>Liliopsida</taxon>
        <taxon>Poales</taxon>
        <taxon>Poaceae</taxon>
        <taxon>PACMAD clade</taxon>
        <taxon>Panicoideae</taxon>
        <taxon>Andropogonodae</taxon>
        <taxon>Andropogoneae</taxon>
        <taxon>Sorghinae</taxon>
        <taxon>Sorghum</taxon>
    </lineage>
</organism>
<evidence type="ECO:0000256" key="2">
    <source>
        <dbReference type="SAM" id="MobiDB-lite"/>
    </source>
</evidence>